<proteinExistence type="predicted"/>
<evidence type="ECO:0000313" key="1">
    <source>
        <dbReference type="EMBL" id="ACO37092.1"/>
    </source>
</evidence>
<dbReference type="RefSeq" id="YP_002790850.1">
    <property type="nucleotide sequence ID" value="NC_012530.1"/>
</dbReference>
<dbReference type="KEGG" id="vg:7751026"/>
<organism evidence="1 2">
    <name type="scientific">Lactobacillus phage Lb338-1</name>
    <dbReference type="NCBI Taxonomy" id="2892342"/>
    <lineage>
        <taxon>Viruses</taxon>
        <taxon>Duplodnaviria</taxon>
        <taxon>Heunggongvirae</taxon>
        <taxon>Uroviricota</taxon>
        <taxon>Caudoviricetes</taxon>
        <taxon>Herelleviridae</taxon>
        <taxon>Mooreparkvirus</taxon>
        <taxon>Mooreparkvirus Lb3381</taxon>
    </lineage>
</organism>
<dbReference type="EMBL" id="FJ822135">
    <property type="protein sequence ID" value="ACO37092.1"/>
    <property type="molecule type" value="Genomic_DNA"/>
</dbReference>
<evidence type="ECO:0000313" key="2">
    <source>
        <dbReference type="Proteomes" id="UP000001878"/>
    </source>
</evidence>
<dbReference type="Proteomes" id="UP000001878">
    <property type="component" value="Segment"/>
</dbReference>
<keyword evidence="2" id="KW-1185">Reference proteome</keyword>
<sequence length="124" mass="14101">MKILFFIFEKGNLTSITLKLLVDKEPDGTTNFQDINNERSYEVAFSYEQFRAANKRQVIGNGNLYKQPNGNLVSLGGIIAINLSGEYFSVRHIAKIITPFSRQDKQMLTKLYRESHVVEVKGGK</sequence>
<dbReference type="GeneID" id="7751026"/>
<reference evidence="1 2" key="1">
    <citation type="journal article" date="2009" name="Gene">
        <title>Genome of a virulent bacteriophage Lb338-1 that lyses the probiotic Lactobacillus paracasei cheese strain.</title>
        <authorList>
            <person name="Alemayehu D."/>
            <person name="Ross R.P."/>
            <person name="O'Sullivan O."/>
            <person name="Coffey A."/>
            <person name="Stanton C."/>
            <person name="Fitzgerald G.F."/>
            <person name="McAuliffe O."/>
        </authorList>
    </citation>
    <scope>NUCLEOTIDE SEQUENCE [LARGE SCALE GENOMIC DNA]</scope>
    <source>
        <strain evidence="1">Lb338-1</strain>
    </source>
</reference>
<gene>
    <name evidence="1" type="ORF">lb338_phage_171</name>
</gene>
<accession>C1KFT1</accession>
<protein>
    <submittedName>
        <fullName evidence="1">Uncharacterized protein</fullName>
    </submittedName>
</protein>
<name>C1KFT1_9CAUD</name>